<dbReference type="InterPro" id="IPR000008">
    <property type="entry name" value="C2_dom"/>
</dbReference>
<dbReference type="SMART" id="SM00239">
    <property type="entry name" value="C2"/>
    <property type="match status" value="1"/>
</dbReference>
<feature type="compositionally biased region" description="Basic and acidic residues" evidence="15">
    <location>
        <begin position="188"/>
        <end position="198"/>
    </location>
</feature>
<evidence type="ECO:0000256" key="13">
    <source>
        <dbReference type="ARBA" id="ARBA00023098"/>
    </source>
</evidence>
<dbReference type="EC" id="3.1.4.4" evidence="6"/>
<evidence type="ECO:0000256" key="10">
    <source>
        <dbReference type="ARBA" id="ARBA00022801"/>
    </source>
</evidence>
<evidence type="ECO:0000259" key="17">
    <source>
        <dbReference type="PROSITE" id="PS50035"/>
    </source>
</evidence>
<dbReference type="PANTHER" id="PTHR18896">
    <property type="entry name" value="PHOSPHOLIPASE D"/>
    <property type="match status" value="1"/>
</dbReference>
<keyword evidence="10" id="KW-0378">Hydrolase</keyword>
<dbReference type="InterPro" id="IPR015679">
    <property type="entry name" value="PLipase_D_fam"/>
</dbReference>
<dbReference type="InterPro" id="IPR024632">
    <property type="entry name" value="PLipase_D_C"/>
</dbReference>
<accession>A0A565BZG6</accession>
<dbReference type="GO" id="GO:0004630">
    <property type="term" value="F:phospholipase D activity"/>
    <property type="evidence" value="ECO:0007669"/>
    <property type="project" value="UniProtKB-EC"/>
</dbReference>
<sequence length="1060" mass="118779">MENWNSQPYPPYRPPNSNSNSDPYPPPPQPHPYPPLHHHASSMSHSRPPPSPYYDYQHQHQPPPYPYPPHQPPQDSFGTYQHYPPQSQDNVTSAGTMSHENFTSGGGSSSPSLYPPLDELMGNLSVSTNQPTVPPSPSAPYLSPQSSNSWQGQQLPYNSFSIHSHSARLDSSTHGHPYNSFSTHSHSGRLDSSTHGRPYDSFSTHSHVSHSGRLDSSTHGYTSSAGSPHSPGMHIVPFGKGSLRVLMLHGNLDIWISRANNLPNMDMFHKTLGAVFGRIGNVIEGQLSKKVTSDPYVSISVAGAVIGRTYVMSNDENPVWQQHFYVPVAHHAAEVHFFVKDSDVVGSQLIGIVTIPVEQIYSGARIEGTYSILNSNGKPCKPGATLTLSIQYTSMDKLSVYHSGVGAGPNYQGVPGTYFPLREGGNVTLYQDAHVPEGMLPRIRLGNGMYYENGKCWHDMFHAIVQARCLIYITGWSVWHDVRLARDKEDPASQCTLGELLRSKSQEGVRVLLLVWDDPTSRDILGYKTDGVMGTHDEETRRFFKHSSVQVLLCPRNAGKRHSWVKQREVETIYTHHQKTLIVDADAGGNRRKIIAFVGGLDLCDGRYDTPQHPLFRTLQTDHKGDYHNPTFTGNVSGCPREPWHDLHSKIDGPAAYDVLTNFEERWLKAAKPHRINKLKTSYDDALLKIDRIPDILGAFDAPTINTNGPEAWHVQIFRSIDSNSVKGFPKDPKYATSKNLICGKNVLIDMSIHTAYVKAIRAAQHFIYIENQYFIGSSYDWNAHKDIGANNLIPMEIALKIAEKIRANERFAAYIVIPMWPEGVPTGPATQRILYWQHKTMQMMYGTIYNALVEAGRESEFSPQDYLNFFCLGNRETVDGNNESGTGSPSNDNTPQASCRKSRRFMIYVHSKGMVVDDEYVVIGSANINQRSMEGSRDTEIAMGAYQPQHTWARRQSGPRGQIYGYRMSLWAEHMATLDDSFAEPESLECVRKVRTMGEENWKQFKAEQVSEMRGHLMKYPVEVDQRGKVRPLPRSEEFPDVGGNIVGSFLFIPENLTI</sequence>
<proteinExistence type="inferred from homology"/>
<dbReference type="Pfam" id="PF12357">
    <property type="entry name" value="PLD_C"/>
    <property type="match status" value="1"/>
</dbReference>
<dbReference type="Pfam" id="PF00168">
    <property type="entry name" value="C2"/>
    <property type="match status" value="1"/>
</dbReference>
<dbReference type="InterPro" id="IPR035892">
    <property type="entry name" value="C2_domain_sf"/>
</dbReference>
<evidence type="ECO:0000256" key="5">
    <source>
        <dbReference type="ARBA" id="ARBA00010683"/>
    </source>
</evidence>
<evidence type="ECO:0000256" key="2">
    <source>
        <dbReference type="ARBA" id="ARBA00001913"/>
    </source>
</evidence>
<feature type="domain" description="C2" evidence="16">
    <location>
        <begin position="232"/>
        <end position="370"/>
    </location>
</feature>
<feature type="compositionally biased region" description="Polar residues" evidence="15">
    <location>
        <begin position="174"/>
        <end position="187"/>
    </location>
</feature>
<dbReference type="SMART" id="SM00155">
    <property type="entry name" value="PLDc"/>
    <property type="match status" value="2"/>
</dbReference>
<comment type="similarity">
    <text evidence="5">Belongs to the phospholipase D family. C2-PLD subfamily.</text>
</comment>
<comment type="subcellular location">
    <subcellularLocation>
        <location evidence="4">Cytoplasm</location>
    </subcellularLocation>
    <subcellularLocation>
        <location evidence="3">Membrane</location>
        <topology evidence="3">Peripheral membrane protein</topology>
    </subcellularLocation>
</comment>
<organism evidence="18 19">
    <name type="scientific">Arabis nemorensis</name>
    <dbReference type="NCBI Taxonomy" id="586526"/>
    <lineage>
        <taxon>Eukaryota</taxon>
        <taxon>Viridiplantae</taxon>
        <taxon>Streptophyta</taxon>
        <taxon>Embryophyta</taxon>
        <taxon>Tracheophyta</taxon>
        <taxon>Spermatophyta</taxon>
        <taxon>Magnoliopsida</taxon>
        <taxon>eudicotyledons</taxon>
        <taxon>Gunneridae</taxon>
        <taxon>Pentapetalae</taxon>
        <taxon>rosids</taxon>
        <taxon>malvids</taxon>
        <taxon>Brassicales</taxon>
        <taxon>Brassicaceae</taxon>
        <taxon>Arabideae</taxon>
        <taxon>Arabis</taxon>
    </lineage>
</organism>
<evidence type="ECO:0000256" key="1">
    <source>
        <dbReference type="ARBA" id="ARBA00000798"/>
    </source>
</evidence>
<evidence type="ECO:0000256" key="14">
    <source>
        <dbReference type="ARBA" id="ARBA00023136"/>
    </source>
</evidence>
<dbReference type="Pfam" id="PF00614">
    <property type="entry name" value="PLDc"/>
    <property type="match status" value="2"/>
</dbReference>
<feature type="compositionally biased region" description="Pro residues" evidence="15">
    <location>
        <begin position="23"/>
        <end position="35"/>
    </location>
</feature>
<dbReference type="PROSITE" id="PS50004">
    <property type="entry name" value="C2"/>
    <property type="match status" value="1"/>
</dbReference>
<dbReference type="GO" id="GO:0009395">
    <property type="term" value="P:phospholipid catabolic process"/>
    <property type="evidence" value="ECO:0007669"/>
    <property type="project" value="TreeGrafter"/>
</dbReference>
<dbReference type="EMBL" id="CABITT030000006">
    <property type="protein sequence ID" value="VVB06788.1"/>
    <property type="molecule type" value="Genomic_DNA"/>
</dbReference>
<dbReference type="SUPFAM" id="SSF49562">
    <property type="entry name" value="C2 domain (Calcium/lipid-binding domain, CaLB)"/>
    <property type="match status" value="1"/>
</dbReference>
<dbReference type="PROSITE" id="PS50035">
    <property type="entry name" value="PLD"/>
    <property type="match status" value="2"/>
</dbReference>
<name>A0A565BZG6_9BRAS</name>
<keyword evidence="11" id="KW-0106">Calcium</keyword>
<evidence type="ECO:0000313" key="19">
    <source>
        <dbReference type="Proteomes" id="UP000489600"/>
    </source>
</evidence>
<comment type="catalytic activity">
    <reaction evidence="1">
        <text>a 1,2-diacyl-sn-glycero-3-phosphocholine + H2O = a 1,2-diacyl-sn-glycero-3-phosphate + choline + H(+)</text>
        <dbReference type="Rhea" id="RHEA:14445"/>
        <dbReference type="ChEBI" id="CHEBI:15354"/>
        <dbReference type="ChEBI" id="CHEBI:15377"/>
        <dbReference type="ChEBI" id="CHEBI:15378"/>
        <dbReference type="ChEBI" id="CHEBI:57643"/>
        <dbReference type="ChEBI" id="CHEBI:58608"/>
        <dbReference type="EC" id="3.1.4.4"/>
    </reaction>
</comment>
<dbReference type="GO" id="GO:0005886">
    <property type="term" value="C:plasma membrane"/>
    <property type="evidence" value="ECO:0007669"/>
    <property type="project" value="TreeGrafter"/>
</dbReference>
<feature type="compositionally biased region" description="Polar residues" evidence="15">
    <location>
        <begin position="214"/>
        <end position="227"/>
    </location>
</feature>
<keyword evidence="7" id="KW-0963">Cytoplasm</keyword>
<feature type="domain" description="PLD phosphodiesterase" evidence="17">
    <location>
        <begin position="906"/>
        <end position="933"/>
    </location>
</feature>
<dbReference type="SUPFAM" id="SSF56024">
    <property type="entry name" value="Phospholipase D/nuclease"/>
    <property type="match status" value="2"/>
</dbReference>
<keyword evidence="13" id="KW-0443">Lipid metabolism</keyword>
<evidence type="ECO:0000256" key="11">
    <source>
        <dbReference type="ARBA" id="ARBA00022837"/>
    </source>
</evidence>
<keyword evidence="8" id="KW-0479">Metal-binding</keyword>
<protein>
    <recommendedName>
        <fullName evidence="6">phospholipase D</fullName>
        <ecNumber evidence="6">3.1.4.4</ecNumber>
    </recommendedName>
</protein>
<dbReference type="GO" id="GO:0005737">
    <property type="term" value="C:cytoplasm"/>
    <property type="evidence" value="ECO:0007669"/>
    <property type="project" value="UniProtKB-SubCell"/>
</dbReference>
<evidence type="ECO:0000256" key="9">
    <source>
        <dbReference type="ARBA" id="ARBA00022737"/>
    </source>
</evidence>
<gene>
    <name evidence="18" type="ORF">ANE_LOCUS17232</name>
</gene>
<feature type="compositionally biased region" description="Pro residues" evidence="15">
    <location>
        <begin position="61"/>
        <end position="72"/>
    </location>
</feature>
<dbReference type="Proteomes" id="UP000489600">
    <property type="component" value="Unassembled WGS sequence"/>
</dbReference>
<evidence type="ECO:0000256" key="3">
    <source>
        <dbReference type="ARBA" id="ARBA00004170"/>
    </source>
</evidence>
<feature type="region of interest" description="Disordered" evidence="15">
    <location>
        <begin position="167"/>
        <end position="233"/>
    </location>
</feature>
<dbReference type="CDD" id="cd04015">
    <property type="entry name" value="C2_plant_PLD"/>
    <property type="match status" value="1"/>
</dbReference>
<dbReference type="Gene3D" id="2.60.40.150">
    <property type="entry name" value="C2 domain"/>
    <property type="match status" value="1"/>
</dbReference>
<keyword evidence="19" id="KW-1185">Reference proteome</keyword>
<reference evidence="18" key="1">
    <citation type="submission" date="2019-07" db="EMBL/GenBank/DDBJ databases">
        <authorList>
            <person name="Dittberner H."/>
        </authorList>
    </citation>
    <scope>NUCLEOTIDE SEQUENCE [LARGE SCALE GENOMIC DNA]</scope>
</reference>
<evidence type="ECO:0000256" key="12">
    <source>
        <dbReference type="ARBA" id="ARBA00022963"/>
    </source>
</evidence>
<evidence type="ECO:0000313" key="18">
    <source>
        <dbReference type="EMBL" id="VVB06788.1"/>
    </source>
</evidence>
<dbReference type="Gene3D" id="3.30.870.10">
    <property type="entry name" value="Endonuclease Chain A"/>
    <property type="match status" value="2"/>
</dbReference>
<comment type="cofactor">
    <cofactor evidence="2">
        <name>Ca(2+)</name>
        <dbReference type="ChEBI" id="CHEBI:29108"/>
    </cofactor>
</comment>
<feature type="region of interest" description="Disordered" evidence="15">
    <location>
        <begin position="1"/>
        <end position="155"/>
    </location>
</feature>
<evidence type="ECO:0000256" key="15">
    <source>
        <dbReference type="SAM" id="MobiDB-lite"/>
    </source>
</evidence>
<dbReference type="AlphaFoldDB" id="A0A565BZG6"/>
<dbReference type="FunFam" id="2.60.40.150:FF:000193">
    <property type="entry name" value="Phospholipase D delta"/>
    <property type="match status" value="1"/>
</dbReference>
<evidence type="ECO:0000256" key="4">
    <source>
        <dbReference type="ARBA" id="ARBA00004496"/>
    </source>
</evidence>
<dbReference type="FunFam" id="3.30.870.10:FF:000027">
    <property type="entry name" value="Phospholipase D"/>
    <property type="match status" value="1"/>
</dbReference>
<dbReference type="PANTHER" id="PTHR18896:SF148">
    <property type="entry name" value="PHOSPHOLIPASE D BETA 2"/>
    <property type="match status" value="1"/>
</dbReference>
<dbReference type="InterPro" id="IPR001736">
    <property type="entry name" value="PLipase_D/transphosphatidylase"/>
</dbReference>
<feature type="domain" description="PLD phosphodiesterase" evidence="17">
    <location>
        <begin position="572"/>
        <end position="607"/>
    </location>
</feature>
<keyword evidence="14" id="KW-0472">Membrane</keyword>
<dbReference type="FunFam" id="3.30.870.10:FF:000025">
    <property type="entry name" value="Phospholipase D delta"/>
    <property type="match status" value="1"/>
</dbReference>
<evidence type="ECO:0000256" key="8">
    <source>
        <dbReference type="ARBA" id="ARBA00022723"/>
    </source>
</evidence>
<evidence type="ECO:0000256" key="6">
    <source>
        <dbReference type="ARBA" id="ARBA00012027"/>
    </source>
</evidence>
<evidence type="ECO:0000256" key="7">
    <source>
        <dbReference type="ARBA" id="ARBA00022490"/>
    </source>
</evidence>
<feature type="compositionally biased region" description="Polar residues" evidence="15">
    <location>
        <begin position="84"/>
        <end position="103"/>
    </location>
</feature>
<dbReference type="OrthoDB" id="14911at2759"/>
<keyword evidence="9" id="KW-0677">Repeat</keyword>
<keyword evidence="12" id="KW-0442">Lipid degradation</keyword>
<evidence type="ECO:0000259" key="16">
    <source>
        <dbReference type="PROSITE" id="PS50004"/>
    </source>
</evidence>
<dbReference type="GO" id="GO:0046872">
    <property type="term" value="F:metal ion binding"/>
    <property type="evidence" value="ECO:0007669"/>
    <property type="project" value="UniProtKB-KW"/>
</dbReference>
<comment type="caution">
    <text evidence="18">The sequence shown here is derived from an EMBL/GenBank/DDBJ whole genome shotgun (WGS) entry which is preliminary data.</text>
</comment>
<feature type="compositionally biased region" description="Polar residues" evidence="15">
    <location>
        <begin position="143"/>
        <end position="155"/>
    </location>
</feature>